<dbReference type="GO" id="GO:0005777">
    <property type="term" value="C:peroxisome"/>
    <property type="evidence" value="ECO:0007669"/>
    <property type="project" value="TreeGrafter"/>
</dbReference>
<dbReference type="InterPro" id="IPR045017">
    <property type="entry name" value="DECR2-like"/>
</dbReference>
<keyword evidence="7" id="KW-1185">Reference proteome</keyword>
<dbReference type="OrthoDB" id="2136131at2759"/>
<dbReference type="Pfam" id="PF13561">
    <property type="entry name" value="adh_short_C2"/>
    <property type="match status" value="1"/>
</dbReference>
<evidence type="ECO:0000313" key="7">
    <source>
        <dbReference type="Proteomes" id="UP000886523"/>
    </source>
</evidence>
<dbReference type="EMBL" id="MU128910">
    <property type="protein sequence ID" value="KAF9520707.1"/>
    <property type="molecule type" value="Genomic_DNA"/>
</dbReference>
<keyword evidence="2" id="KW-0560">Oxidoreductase</keyword>
<evidence type="ECO:0000256" key="3">
    <source>
        <dbReference type="ARBA" id="ARBA00026117"/>
    </source>
</evidence>
<comment type="catalytic activity">
    <reaction evidence="5">
        <text>a (2E,4Z)-dienoyl-CoA + NADPH + H(+) = a 4,5-saturated-(3E)-enoyl-CoA + NADP(+)</text>
        <dbReference type="Rhea" id="RHEA:61892"/>
        <dbReference type="ChEBI" id="CHEBI:15378"/>
        <dbReference type="ChEBI" id="CHEBI:57783"/>
        <dbReference type="ChEBI" id="CHEBI:58349"/>
        <dbReference type="ChEBI" id="CHEBI:85099"/>
        <dbReference type="ChEBI" id="CHEBI:85493"/>
        <dbReference type="EC" id="1.3.1.124"/>
    </reaction>
</comment>
<proteinExistence type="predicted"/>
<dbReference type="Gene3D" id="3.40.50.720">
    <property type="entry name" value="NAD(P)-binding Rossmann-like Domain"/>
    <property type="match status" value="1"/>
</dbReference>
<evidence type="ECO:0000256" key="1">
    <source>
        <dbReference type="ARBA" id="ARBA00022857"/>
    </source>
</evidence>
<gene>
    <name evidence="6" type="ORF">BS47DRAFT_1323329</name>
</gene>
<dbReference type="SUPFAM" id="SSF51735">
    <property type="entry name" value="NAD(P)-binding Rossmann-fold domains"/>
    <property type="match status" value="1"/>
</dbReference>
<dbReference type="AlphaFoldDB" id="A0A9P6BBA8"/>
<dbReference type="EC" id="1.3.1.124" evidence="3"/>
<dbReference type="InterPro" id="IPR002347">
    <property type="entry name" value="SDR_fam"/>
</dbReference>
<evidence type="ECO:0000256" key="4">
    <source>
        <dbReference type="ARBA" id="ARBA00048009"/>
    </source>
</evidence>
<dbReference type="GO" id="GO:0009062">
    <property type="term" value="P:fatty acid catabolic process"/>
    <property type="evidence" value="ECO:0007669"/>
    <property type="project" value="InterPro"/>
</dbReference>
<keyword evidence="1" id="KW-0521">NADP</keyword>
<dbReference type="PANTHER" id="PTHR43296">
    <property type="entry name" value="PEROXISOMAL 2,4-DIENOYL-COA REDUCTASE"/>
    <property type="match status" value="1"/>
</dbReference>
<sequence length="289" mass="30473">MATISTAVFKENLFNGKVLFCTGGGSGICKAMTEAVMRHGANAFIIGRKLDRLAKSAAELSNATGRQCGYAAADVRNPVLIKEAVEKCVAQFGRIDFVICGAAGNFLTTIDAMSENAFRTVLEIDTIGTFITIKATLPHVRATRGSYILMSAILYDRGLAYQAHAAAAKAGVDALGRVVAVEEGPRGVRCNSIAPGPIRDTEGFDRLTVGTPEDVDNSAKSRVPLQRYGAVADIANCGVFLFSDAANWITGQLIAVDGGELHTNMGMVPNYPANVLEPATMASVIKGKL</sequence>
<dbReference type="Proteomes" id="UP000886523">
    <property type="component" value="Unassembled WGS sequence"/>
</dbReference>
<evidence type="ECO:0000256" key="2">
    <source>
        <dbReference type="ARBA" id="ARBA00023002"/>
    </source>
</evidence>
<evidence type="ECO:0000256" key="5">
    <source>
        <dbReference type="ARBA" id="ARBA00048340"/>
    </source>
</evidence>
<name>A0A9P6BBA8_9AGAM</name>
<organism evidence="6 7">
    <name type="scientific">Hydnum rufescens UP504</name>
    <dbReference type="NCBI Taxonomy" id="1448309"/>
    <lineage>
        <taxon>Eukaryota</taxon>
        <taxon>Fungi</taxon>
        <taxon>Dikarya</taxon>
        <taxon>Basidiomycota</taxon>
        <taxon>Agaricomycotina</taxon>
        <taxon>Agaricomycetes</taxon>
        <taxon>Cantharellales</taxon>
        <taxon>Hydnaceae</taxon>
        <taxon>Hydnum</taxon>
    </lineage>
</organism>
<protein>
    <recommendedName>
        <fullName evidence="3">2,4-dienoyl-CoA reductase [(3E)-enoyl-CoA-producing]</fullName>
        <ecNumber evidence="3">1.3.1.124</ecNumber>
    </recommendedName>
</protein>
<dbReference type="PRINTS" id="PR00081">
    <property type="entry name" value="GDHRDH"/>
</dbReference>
<dbReference type="InterPro" id="IPR036291">
    <property type="entry name" value="NAD(P)-bd_dom_sf"/>
</dbReference>
<comment type="catalytic activity">
    <reaction evidence="4">
        <text>a (2E,4E)-dienoyl-CoA + NADPH + H(+) = a 4,5-saturated-(3E)-enoyl-CoA + NADP(+)</text>
        <dbReference type="Rhea" id="RHEA:45912"/>
        <dbReference type="ChEBI" id="CHEBI:15378"/>
        <dbReference type="ChEBI" id="CHEBI:57783"/>
        <dbReference type="ChEBI" id="CHEBI:58349"/>
        <dbReference type="ChEBI" id="CHEBI:85101"/>
        <dbReference type="ChEBI" id="CHEBI:85493"/>
        <dbReference type="EC" id="1.3.1.124"/>
    </reaction>
</comment>
<dbReference type="GO" id="GO:0008670">
    <property type="term" value="F:2,4-dienoyl-CoA reductase (NADPH) activity"/>
    <property type="evidence" value="ECO:0007669"/>
    <property type="project" value="InterPro"/>
</dbReference>
<dbReference type="PANTHER" id="PTHR43296:SF2">
    <property type="entry name" value="PEROXISOMAL 2,4-DIENOYL-COA REDUCTASE [(3E)-ENOYL-COA-PRODUCING]"/>
    <property type="match status" value="1"/>
</dbReference>
<evidence type="ECO:0000313" key="6">
    <source>
        <dbReference type="EMBL" id="KAF9520707.1"/>
    </source>
</evidence>
<reference evidence="6" key="1">
    <citation type="journal article" date="2020" name="Nat. Commun.">
        <title>Large-scale genome sequencing of mycorrhizal fungi provides insights into the early evolution of symbiotic traits.</title>
        <authorList>
            <person name="Miyauchi S."/>
            <person name="Kiss E."/>
            <person name="Kuo A."/>
            <person name="Drula E."/>
            <person name="Kohler A."/>
            <person name="Sanchez-Garcia M."/>
            <person name="Morin E."/>
            <person name="Andreopoulos B."/>
            <person name="Barry K.W."/>
            <person name="Bonito G."/>
            <person name="Buee M."/>
            <person name="Carver A."/>
            <person name="Chen C."/>
            <person name="Cichocki N."/>
            <person name="Clum A."/>
            <person name="Culley D."/>
            <person name="Crous P.W."/>
            <person name="Fauchery L."/>
            <person name="Girlanda M."/>
            <person name="Hayes R.D."/>
            <person name="Keri Z."/>
            <person name="LaButti K."/>
            <person name="Lipzen A."/>
            <person name="Lombard V."/>
            <person name="Magnuson J."/>
            <person name="Maillard F."/>
            <person name="Murat C."/>
            <person name="Nolan M."/>
            <person name="Ohm R.A."/>
            <person name="Pangilinan J."/>
            <person name="Pereira M.F."/>
            <person name="Perotto S."/>
            <person name="Peter M."/>
            <person name="Pfister S."/>
            <person name="Riley R."/>
            <person name="Sitrit Y."/>
            <person name="Stielow J.B."/>
            <person name="Szollosi G."/>
            <person name="Zifcakova L."/>
            <person name="Stursova M."/>
            <person name="Spatafora J.W."/>
            <person name="Tedersoo L."/>
            <person name="Vaario L.M."/>
            <person name="Yamada A."/>
            <person name="Yan M."/>
            <person name="Wang P."/>
            <person name="Xu J."/>
            <person name="Bruns T."/>
            <person name="Baldrian P."/>
            <person name="Vilgalys R."/>
            <person name="Dunand C."/>
            <person name="Henrissat B."/>
            <person name="Grigoriev I.V."/>
            <person name="Hibbett D."/>
            <person name="Nagy L.G."/>
            <person name="Martin F.M."/>
        </authorList>
    </citation>
    <scope>NUCLEOTIDE SEQUENCE</scope>
    <source>
        <strain evidence="6">UP504</strain>
    </source>
</reference>
<accession>A0A9P6BBA8</accession>
<comment type="caution">
    <text evidence="6">The sequence shown here is derived from an EMBL/GenBank/DDBJ whole genome shotgun (WGS) entry which is preliminary data.</text>
</comment>